<sequence length="949" mass="106673">MYHLFKSIYLHATSKEEYSVLLLGLDNAGKTTLLEQIKGTYTPSHPNLKTVPTVGQNVATIALPPPNPPIYLKIWDVGGQHSLRGLWQSYYSSCHAIVFVIDSSDVGNATLADLSANNSASIEDIGRLDECKIVLESVLANEDTSGVPILILANKQDREDCVEVVRIKEGFVRRVFEGEKGGNVRDNNWSKWLFTRKISADRNSLWEYVDPDLSPERLKKLEDERPKELEVRRFRTPLPDEQIDIPDLTATELATYNSWARRFDRDEARWLTKEKALRNLSLEIVQTIDVKHLDLILDCADPYSQLRTLKKHLCPSIGERNYQLRARYRTACTRPKRANLDTWFDEWVTVTRLLTEANMPEIAGNRAQEEFILSIRGLDDSWAASQLQELVKKEQKGEDFTPTSDLIAEFRTKGWKADASVQEKFTELRNSQSATANALRAVEKKIKKQKKTAESKNASVINMDDGQPAGDTPHVNAVLQTAAATELSAPPLLTRWILDPGSNCHVTNTRGADWTTTKRGGPSDCVYAGGVLAQVEEWGETYIHIKTPTGEGQMKLTWVAYIPGFFTSVVGLSRSRSLGIHFDSGRDCLYQKKASNVVCLLQYRDGHWLVDVEKDQKAEPDLLSVYATRYTKPSKELRKDLSVTQETAHQIFGHIGRKAVGHLNNHVLRINVEEQLIAPTWKDYRQTLKEVVTILDVPEPPEETDYEIQLLLQTAREGQISVQHHKRADLSKHTSGELPTPENTPEPTFWQDALDLDPEPEIEPESNPDAIDLPRGWEPIPSDAEAPDRRLNNAPRREEISSQLSSSNVLTGKRQRKTLGTYFVAFAAALQPAELQKSRMHRDQLPPPPKRWRDLEKHPFGKEFKAAAGEEFKSCQEKGCFRTTSVTEADSHGHSQILPLISEVRGEIPSSSARRELSGSVRRGDGSPAYAAVSAVGRIAGVHLDIYEA</sequence>
<dbReference type="Pfam" id="PF00025">
    <property type="entry name" value="Arf"/>
    <property type="match status" value="2"/>
</dbReference>
<dbReference type="GeneID" id="67012684"/>
<feature type="binding site" evidence="3">
    <location>
        <begin position="154"/>
        <end position="157"/>
    </location>
    <ligand>
        <name>GTP</name>
        <dbReference type="ChEBI" id="CHEBI:37565"/>
    </ligand>
</feature>
<feature type="binding site" evidence="3">
    <location>
        <position position="79"/>
    </location>
    <ligand>
        <name>GTP</name>
        <dbReference type="ChEBI" id="CHEBI:37565"/>
    </ligand>
</feature>
<dbReference type="SUPFAM" id="SSF52540">
    <property type="entry name" value="P-loop containing nucleoside triphosphate hydrolases"/>
    <property type="match status" value="1"/>
</dbReference>
<feature type="binding site" evidence="4">
    <location>
        <position position="31"/>
    </location>
    <ligand>
        <name>Mg(2+)</name>
        <dbReference type="ChEBI" id="CHEBI:18420"/>
    </ligand>
</feature>
<feature type="region of interest" description="Disordered" evidence="5">
    <location>
        <begin position="722"/>
        <end position="789"/>
    </location>
</feature>
<dbReference type="PANTHER" id="PTHR45909">
    <property type="entry name" value="ADP-RIBOSYLATION FACTOR-RELATED PROTEIN 1"/>
    <property type="match status" value="1"/>
</dbReference>
<feature type="compositionally biased region" description="Acidic residues" evidence="5">
    <location>
        <begin position="754"/>
        <end position="766"/>
    </location>
</feature>
<feature type="compositionally biased region" description="Low complexity" evidence="5">
    <location>
        <begin position="737"/>
        <end position="748"/>
    </location>
</feature>
<name>A0A8J2MW27_9PLEO</name>
<evidence type="ECO:0000256" key="4">
    <source>
        <dbReference type="PIRSR" id="PIRSR606689-2"/>
    </source>
</evidence>
<evidence type="ECO:0000256" key="3">
    <source>
        <dbReference type="PIRSR" id="PIRSR606689-1"/>
    </source>
</evidence>
<dbReference type="PRINTS" id="PR00449">
    <property type="entry name" value="RASTRNSFRMNG"/>
</dbReference>
<dbReference type="GO" id="GO:0005525">
    <property type="term" value="F:GTP binding"/>
    <property type="evidence" value="ECO:0007669"/>
    <property type="project" value="UniProtKB-KW"/>
</dbReference>
<evidence type="ECO:0000313" key="7">
    <source>
        <dbReference type="Proteomes" id="UP000676310"/>
    </source>
</evidence>
<keyword evidence="2 3" id="KW-0342">GTP-binding</keyword>
<keyword evidence="4" id="KW-0479">Metal-binding</keyword>
<keyword evidence="4" id="KW-0460">Magnesium</keyword>
<proteinExistence type="predicted"/>
<dbReference type="GO" id="GO:0003924">
    <property type="term" value="F:GTPase activity"/>
    <property type="evidence" value="ECO:0007669"/>
    <property type="project" value="InterPro"/>
</dbReference>
<dbReference type="Proteomes" id="UP000676310">
    <property type="component" value="Unassembled WGS sequence"/>
</dbReference>
<evidence type="ECO:0000256" key="5">
    <source>
        <dbReference type="SAM" id="MobiDB-lite"/>
    </source>
</evidence>
<feature type="binding site" evidence="4">
    <location>
        <position position="53"/>
    </location>
    <ligand>
        <name>Mg(2+)</name>
        <dbReference type="ChEBI" id="CHEBI:18420"/>
    </ligand>
</feature>
<comment type="caution">
    <text evidence="6">The sequence shown here is derived from an EMBL/GenBank/DDBJ whole genome shotgun (WGS) entry which is preliminary data.</text>
</comment>
<evidence type="ECO:0000313" key="6">
    <source>
        <dbReference type="EMBL" id="CAG5143482.1"/>
    </source>
</evidence>
<dbReference type="SMART" id="SM00178">
    <property type="entry name" value="SAR"/>
    <property type="match status" value="1"/>
</dbReference>
<keyword evidence="7" id="KW-1185">Reference proteome</keyword>
<dbReference type="GO" id="GO:0005794">
    <property type="term" value="C:Golgi apparatus"/>
    <property type="evidence" value="ECO:0007669"/>
    <property type="project" value="TreeGrafter"/>
</dbReference>
<dbReference type="GO" id="GO:0034067">
    <property type="term" value="P:protein localization to Golgi apparatus"/>
    <property type="evidence" value="ECO:0007669"/>
    <property type="project" value="TreeGrafter"/>
</dbReference>
<dbReference type="PROSITE" id="PS51417">
    <property type="entry name" value="ARF"/>
    <property type="match status" value="1"/>
</dbReference>
<dbReference type="PANTHER" id="PTHR45909:SF1">
    <property type="entry name" value="ADP-RIBOSYLATION FACTOR-RELATED PROTEIN 1"/>
    <property type="match status" value="1"/>
</dbReference>
<accession>A0A8J2MW27</accession>
<dbReference type="SMART" id="SM00177">
    <property type="entry name" value="ARF"/>
    <property type="match status" value="1"/>
</dbReference>
<dbReference type="GO" id="GO:0046872">
    <property type="term" value="F:metal ion binding"/>
    <property type="evidence" value="ECO:0007669"/>
    <property type="project" value="UniProtKB-KW"/>
</dbReference>
<evidence type="ECO:0000256" key="1">
    <source>
        <dbReference type="ARBA" id="ARBA00022741"/>
    </source>
</evidence>
<keyword evidence="1 3" id="KW-0547">Nucleotide-binding</keyword>
<feature type="binding site" evidence="3">
    <location>
        <begin position="24"/>
        <end position="31"/>
    </location>
    <ligand>
        <name>GTP</name>
        <dbReference type="ChEBI" id="CHEBI:37565"/>
    </ligand>
</feature>
<dbReference type="Gene3D" id="3.40.50.300">
    <property type="entry name" value="P-loop containing nucleotide triphosphate hydrolases"/>
    <property type="match status" value="1"/>
</dbReference>
<dbReference type="EMBL" id="CAJRGZ010000015">
    <property type="protein sequence ID" value="CAG5143482.1"/>
    <property type="molecule type" value="Genomic_DNA"/>
</dbReference>
<dbReference type="GO" id="GO:0043001">
    <property type="term" value="P:Golgi to plasma membrane protein transport"/>
    <property type="evidence" value="ECO:0007669"/>
    <property type="project" value="TreeGrafter"/>
</dbReference>
<protein>
    <recommendedName>
        <fullName evidence="8">ADP-ribosylation factor 6</fullName>
    </recommendedName>
</protein>
<reference evidence="6" key="1">
    <citation type="submission" date="2021-05" db="EMBL/GenBank/DDBJ databases">
        <authorList>
            <person name="Stam R."/>
        </authorList>
    </citation>
    <scope>NUCLEOTIDE SEQUENCE</scope>
    <source>
        <strain evidence="6">CS162</strain>
    </source>
</reference>
<dbReference type="InterPro" id="IPR027417">
    <property type="entry name" value="P-loop_NTPase"/>
</dbReference>
<dbReference type="OrthoDB" id="414781at2759"/>
<dbReference type="RefSeq" id="XP_043164890.1">
    <property type="nucleotide sequence ID" value="XM_043308955.1"/>
</dbReference>
<evidence type="ECO:0000256" key="2">
    <source>
        <dbReference type="ARBA" id="ARBA00023134"/>
    </source>
</evidence>
<dbReference type="AlphaFoldDB" id="A0A8J2MW27"/>
<dbReference type="GO" id="GO:0006886">
    <property type="term" value="P:intracellular protein transport"/>
    <property type="evidence" value="ECO:0007669"/>
    <property type="project" value="TreeGrafter"/>
</dbReference>
<dbReference type="InterPro" id="IPR024156">
    <property type="entry name" value="Small_GTPase_ARF"/>
</dbReference>
<dbReference type="InterPro" id="IPR006689">
    <property type="entry name" value="Small_GTPase_ARF/SAR"/>
</dbReference>
<evidence type="ECO:0008006" key="8">
    <source>
        <dbReference type="Google" id="ProtNLM"/>
    </source>
</evidence>
<organism evidence="6 7">
    <name type="scientific">Alternaria atra</name>
    <dbReference type="NCBI Taxonomy" id="119953"/>
    <lineage>
        <taxon>Eukaryota</taxon>
        <taxon>Fungi</taxon>
        <taxon>Dikarya</taxon>
        <taxon>Ascomycota</taxon>
        <taxon>Pezizomycotina</taxon>
        <taxon>Dothideomycetes</taxon>
        <taxon>Pleosporomycetidae</taxon>
        <taxon>Pleosporales</taxon>
        <taxon>Pleosporineae</taxon>
        <taxon>Pleosporaceae</taxon>
        <taxon>Alternaria</taxon>
        <taxon>Alternaria sect. Ulocladioides</taxon>
    </lineage>
</organism>
<gene>
    <name evidence="6" type="ORF">ALTATR162_LOCUS1359</name>
</gene>